<name>A0A2A5QU20_9EURY</name>
<dbReference type="RefSeq" id="WP_097379252.1">
    <property type="nucleotide sequence ID" value="NZ_NXNI01000001.1"/>
</dbReference>
<evidence type="ECO:0000313" key="3">
    <source>
        <dbReference type="Proteomes" id="UP000219689"/>
    </source>
</evidence>
<gene>
    <name evidence="2" type="ORF">CP557_06990</name>
</gene>
<evidence type="ECO:0000313" key="2">
    <source>
        <dbReference type="EMBL" id="PCR90305.1"/>
    </source>
</evidence>
<sequence>MGTASVATANESEHATTIPDNGPAYGVNSSDFYRLWSNDVVLAFEPRELNGLYSGNSTSMGGSLR</sequence>
<dbReference type="OrthoDB" id="311765at2157"/>
<dbReference type="AlphaFoldDB" id="A0A2A5QU20"/>
<reference evidence="2 3" key="1">
    <citation type="submission" date="2017-09" db="EMBL/GenBank/DDBJ databases">
        <title>Genome sequences of Natrinema ejinorence JCM 13890T.</title>
        <authorList>
            <person name="Roh S.W."/>
            <person name="Kim Y.B."/>
            <person name="Kim J.Y."/>
        </authorList>
    </citation>
    <scope>NUCLEOTIDE SEQUENCE [LARGE SCALE GENOMIC DNA]</scope>
    <source>
        <strain evidence="2 3">JCM 13890</strain>
    </source>
</reference>
<feature type="compositionally biased region" description="Polar residues" evidence="1">
    <location>
        <begin position="1"/>
        <end position="10"/>
    </location>
</feature>
<comment type="caution">
    <text evidence="2">The sequence shown here is derived from an EMBL/GenBank/DDBJ whole genome shotgun (WGS) entry which is preliminary data.</text>
</comment>
<dbReference type="EMBL" id="NXNI01000001">
    <property type="protein sequence ID" value="PCR90305.1"/>
    <property type="molecule type" value="Genomic_DNA"/>
</dbReference>
<protein>
    <submittedName>
        <fullName evidence="2">Uncharacterized protein</fullName>
    </submittedName>
</protein>
<keyword evidence="3" id="KW-1185">Reference proteome</keyword>
<feature type="region of interest" description="Disordered" evidence="1">
    <location>
        <begin position="1"/>
        <end position="23"/>
    </location>
</feature>
<evidence type="ECO:0000256" key="1">
    <source>
        <dbReference type="SAM" id="MobiDB-lite"/>
    </source>
</evidence>
<organism evidence="2 3">
    <name type="scientific">Natrinema ejinorense</name>
    <dbReference type="NCBI Taxonomy" id="373386"/>
    <lineage>
        <taxon>Archaea</taxon>
        <taxon>Methanobacteriati</taxon>
        <taxon>Methanobacteriota</taxon>
        <taxon>Stenosarchaea group</taxon>
        <taxon>Halobacteria</taxon>
        <taxon>Halobacteriales</taxon>
        <taxon>Natrialbaceae</taxon>
        <taxon>Natrinema</taxon>
    </lineage>
</organism>
<proteinExistence type="predicted"/>
<accession>A0A2A5QU20</accession>
<dbReference type="Proteomes" id="UP000219689">
    <property type="component" value="Unassembled WGS sequence"/>
</dbReference>